<dbReference type="Proteomes" id="UP000014480">
    <property type="component" value="Unassembled WGS sequence"/>
</dbReference>
<reference evidence="2" key="1">
    <citation type="journal article" date="2013" name="New Phytol.">
        <title>Comparative genomic and transcriptomic analyses reveal the hemibiotrophic stage shift of Colletotrichum fungi.</title>
        <authorList>
            <person name="Gan P."/>
            <person name="Ikeda K."/>
            <person name="Irieda H."/>
            <person name="Narusaka M."/>
            <person name="O'Connell R.J."/>
            <person name="Narusaka Y."/>
            <person name="Takano Y."/>
            <person name="Kubo Y."/>
            <person name="Shirasu K."/>
        </authorList>
    </citation>
    <scope>NUCLEOTIDE SEQUENCE [LARGE SCALE GENOMIC DNA]</scope>
    <source>
        <strain evidence="2">104-T / ATCC 96160 / CBS 514.97 / LARS 414 / MAFF 240422</strain>
    </source>
</reference>
<comment type="caution">
    <text evidence="1">The sequence shown here is derived from an EMBL/GenBank/DDBJ whole genome shotgun (WGS) entry which is preliminary data.</text>
</comment>
<reference evidence="2" key="2">
    <citation type="journal article" date="2019" name="Mol. Plant Microbe Interact.">
        <title>Genome sequence resources for four phytopathogenic fungi from the Colletotrichum orbiculare species complex.</title>
        <authorList>
            <person name="Gan P."/>
            <person name="Tsushima A."/>
            <person name="Narusaka M."/>
            <person name="Narusaka Y."/>
            <person name="Takano Y."/>
            <person name="Kubo Y."/>
            <person name="Shirasu K."/>
        </authorList>
    </citation>
    <scope>GENOME REANNOTATION</scope>
    <source>
        <strain evidence="2">104-T / ATCC 96160 / CBS 514.97 / LARS 414 / MAFF 240422</strain>
    </source>
</reference>
<evidence type="ECO:0000313" key="1">
    <source>
        <dbReference type="EMBL" id="TDZ20724.1"/>
    </source>
</evidence>
<name>A0A484FTB1_COLOR</name>
<organism evidence="1 2">
    <name type="scientific">Colletotrichum orbiculare (strain 104-T / ATCC 96160 / CBS 514.97 / LARS 414 / MAFF 240422)</name>
    <name type="common">Cucumber anthracnose fungus</name>
    <name type="synonym">Colletotrichum lagenarium</name>
    <dbReference type="NCBI Taxonomy" id="1213857"/>
    <lineage>
        <taxon>Eukaryota</taxon>
        <taxon>Fungi</taxon>
        <taxon>Dikarya</taxon>
        <taxon>Ascomycota</taxon>
        <taxon>Pezizomycotina</taxon>
        <taxon>Sordariomycetes</taxon>
        <taxon>Hypocreomycetidae</taxon>
        <taxon>Glomerellales</taxon>
        <taxon>Glomerellaceae</taxon>
        <taxon>Colletotrichum</taxon>
        <taxon>Colletotrichum orbiculare species complex</taxon>
    </lineage>
</organism>
<keyword evidence="2" id="KW-1185">Reference proteome</keyword>
<protein>
    <submittedName>
        <fullName evidence="1">Uncharacterized protein</fullName>
    </submittedName>
</protein>
<gene>
    <name evidence="1" type="ORF">Cob_v006438</name>
</gene>
<sequence length="87" mass="9611">MQIRGTVCRRQYCARPIRGAYDRFQPLKAKEARGGNEAVIDCCHSVHPIVVSSDLTYYRYCRSTTVPGPGSSAMMVGTGKVRKRTGS</sequence>
<dbReference type="EMBL" id="AMCV02000017">
    <property type="protein sequence ID" value="TDZ20724.1"/>
    <property type="molecule type" value="Genomic_DNA"/>
</dbReference>
<evidence type="ECO:0000313" key="2">
    <source>
        <dbReference type="Proteomes" id="UP000014480"/>
    </source>
</evidence>
<proteinExistence type="predicted"/>
<accession>A0A484FTB1</accession>
<dbReference type="AlphaFoldDB" id="A0A484FTB1"/>